<proteinExistence type="predicted"/>
<keyword evidence="3" id="KW-1185">Reference proteome</keyword>
<feature type="transmembrane region" description="Helical" evidence="1">
    <location>
        <begin position="12"/>
        <end position="34"/>
    </location>
</feature>
<keyword evidence="1" id="KW-1133">Transmembrane helix</keyword>
<evidence type="ECO:0000256" key="1">
    <source>
        <dbReference type="SAM" id="Phobius"/>
    </source>
</evidence>
<accession>A0ABR4VI61</accession>
<reference evidence="2 3" key="1">
    <citation type="submission" date="2014-08" db="EMBL/GenBank/DDBJ databases">
        <title>Genome sequences of NCPPB Pectobacterium isolates.</title>
        <authorList>
            <person name="Glover R.H."/>
            <person name="Sapp M."/>
            <person name="Elphinstone J."/>
        </authorList>
    </citation>
    <scope>NUCLEOTIDE SEQUENCE [LARGE SCALE GENOMIC DNA]</scope>
    <source>
        <strain evidence="2 3">NCPPB3841</strain>
    </source>
</reference>
<sequence length="262" mass="29962">MIEQKILPNTRYGSWGYFLLVIGLAGISAFVLFINQDSLNSIGISTQKIWTIWGGVFAVLLLGLIGSPVWWRWKQRRNQAVYKPQAPGENLGPLSVENRNTVQSCPGLKKHLRRRYNLFWRRKTRLLLITGDEAAIELLVPGLQENQWLEGNRTVLIYGGSLTAEPDKEKYTALRKLRRGRPLDGIVRVFPQTLNLTPQISDNDLRGLEKISELLHYSAPVWLWQLCDSDWSQNGRTEQAVGAFFPLRAKPDDITRQLENLL</sequence>
<keyword evidence="1" id="KW-0812">Transmembrane</keyword>
<comment type="caution">
    <text evidence="2">The sequence shown here is derived from an EMBL/GenBank/DDBJ whole genome shotgun (WGS) entry which is preliminary data.</text>
</comment>
<name>A0ABR4VI61_9GAMM</name>
<keyword evidence="1" id="KW-0472">Membrane</keyword>
<feature type="transmembrane region" description="Helical" evidence="1">
    <location>
        <begin position="49"/>
        <end position="71"/>
    </location>
</feature>
<organism evidence="2 3">
    <name type="scientific">Pectobacterium odoriferum</name>
    <dbReference type="NCBI Taxonomy" id="78398"/>
    <lineage>
        <taxon>Bacteria</taxon>
        <taxon>Pseudomonadati</taxon>
        <taxon>Pseudomonadota</taxon>
        <taxon>Gammaproteobacteria</taxon>
        <taxon>Enterobacterales</taxon>
        <taxon>Pectobacteriaceae</taxon>
        <taxon>Pectobacterium</taxon>
    </lineage>
</organism>
<protein>
    <submittedName>
        <fullName evidence="2">Type VI secretion protein VasK</fullName>
    </submittedName>
</protein>
<gene>
    <name evidence="2" type="ORF">KU75_25075</name>
</gene>
<evidence type="ECO:0000313" key="2">
    <source>
        <dbReference type="EMBL" id="KGA39043.1"/>
    </source>
</evidence>
<dbReference type="EMBL" id="JQOF01000081">
    <property type="protein sequence ID" value="KGA39043.1"/>
    <property type="molecule type" value="Genomic_DNA"/>
</dbReference>
<dbReference type="Proteomes" id="UP000029447">
    <property type="component" value="Unassembled WGS sequence"/>
</dbReference>
<evidence type="ECO:0000313" key="3">
    <source>
        <dbReference type="Proteomes" id="UP000029447"/>
    </source>
</evidence>
<feature type="non-terminal residue" evidence="2">
    <location>
        <position position="262"/>
    </location>
</feature>